<evidence type="ECO:0000313" key="3">
    <source>
        <dbReference type="Proteomes" id="UP001497480"/>
    </source>
</evidence>
<dbReference type="PANTHER" id="PTHR33116:SF78">
    <property type="entry name" value="OS12G0587133 PROTEIN"/>
    <property type="match status" value="1"/>
</dbReference>
<organism evidence="2 3">
    <name type="scientific">Lupinus luteus</name>
    <name type="common">European yellow lupine</name>
    <dbReference type="NCBI Taxonomy" id="3873"/>
    <lineage>
        <taxon>Eukaryota</taxon>
        <taxon>Viridiplantae</taxon>
        <taxon>Streptophyta</taxon>
        <taxon>Embryophyta</taxon>
        <taxon>Tracheophyta</taxon>
        <taxon>Spermatophyta</taxon>
        <taxon>Magnoliopsida</taxon>
        <taxon>eudicotyledons</taxon>
        <taxon>Gunneridae</taxon>
        <taxon>Pentapetalae</taxon>
        <taxon>rosids</taxon>
        <taxon>fabids</taxon>
        <taxon>Fabales</taxon>
        <taxon>Fabaceae</taxon>
        <taxon>Papilionoideae</taxon>
        <taxon>50 kb inversion clade</taxon>
        <taxon>genistoids sensu lato</taxon>
        <taxon>core genistoids</taxon>
        <taxon>Genisteae</taxon>
        <taxon>Lupinus</taxon>
    </lineage>
</organism>
<evidence type="ECO:0000313" key="2">
    <source>
        <dbReference type="EMBL" id="CAL0332599.1"/>
    </source>
</evidence>
<proteinExistence type="predicted"/>
<dbReference type="Proteomes" id="UP001497480">
    <property type="component" value="Unassembled WGS sequence"/>
</dbReference>
<keyword evidence="1" id="KW-0472">Membrane</keyword>
<gene>
    <name evidence="2" type="ORF">LLUT_LOCUS33659</name>
</gene>
<keyword evidence="1" id="KW-1133">Transmembrane helix</keyword>
<evidence type="ECO:0008006" key="4">
    <source>
        <dbReference type="Google" id="ProtNLM"/>
    </source>
</evidence>
<protein>
    <recommendedName>
        <fullName evidence="4">Reverse transcriptase domain-containing protein</fullName>
    </recommendedName>
</protein>
<evidence type="ECO:0000256" key="1">
    <source>
        <dbReference type="SAM" id="Phobius"/>
    </source>
</evidence>
<dbReference type="PANTHER" id="PTHR33116">
    <property type="entry name" value="REVERSE TRANSCRIPTASE ZINC-BINDING DOMAIN-CONTAINING PROTEIN-RELATED-RELATED"/>
    <property type="match status" value="1"/>
</dbReference>
<name>A0AAV1YF02_LUPLU</name>
<reference evidence="2 3" key="1">
    <citation type="submission" date="2024-03" db="EMBL/GenBank/DDBJ databases">
        <authorList>
            <person name="Martinez-Hernandez J."/>
        </authorList>
    </citation>
    <scope>NUCLEOTIDE SEQUENCE [LARGE SCALE GENOMIC DNA]</scope>
</reference>
<keyword evidence="1" id="KW-0812">Transmembrane</keyword>
<accession>A0AAV1YF02</accession>
<dbReference type="AlphaFoldDB" id="A0AAV1YF02"/>
<feature type="transmembrane region" description="Helical" evidence="1">
    <location>
        <begin position="135"/>
        <end position="153"/>
    </location>
</feature>
<comment type="caution">
    <text evidence="2">The sequence shown here is derived from an EMBL/GenBank/DDBJ whole genome shotgun (WGS) entry which is preliminary data.</text>
</comment>
<sequence length="185" mass="21157">MRQAISLGFFKPYKVGMDNIEVSLLQFADDAILIGECSDQNIRVMKSILQLFELSSGLKINFFKSKLVGLNITKDQTNRLADYLQCKVSPSSFTYLGIPVGVNHKRKETWNPLIDRLKIKLSSWNMNHVSFGGRLILLNTVLYALLVYFLSIYKAPVTIINSIQKIQRDFLWGGTNSHKKINWVK</sequence>
<keyword evidence="3" id="KW-1185">Reference proteome</keyword>
<dbReference type="EMBL" id="CAXHTB010000024">
    <property type="protein sequence ID" value="CAL0332599.1"/>
    <property type="molecule type" value="Genomic_DNA"/>
</dbReference>